<organism evidence="1 2">
    <name type="scientific">Candidatus Woesebacteria bacterium RIFCSPLOWO2_01_FULL_44_14</name>
    <dbReference type="NCBI Taxonomy" id="1802525"/>
    <lineage>
        <taxon>Bacteria</taxon>
        <taxon>Candidatus Woeseibacteriota</taxon>
    </lineage>
</organism>
<dbReference type="Proteomes" id="UP000178429">
    <property type="component" value="Unassembled WGS sequence"/>
</dbReference>
<name>A0A1F8C1C4_9BACT</name>
<accession>A0A1F8C1C4</accession>
<sequence length="191" mass="21816">MVDTDPKVKKEIAPQTDVFLDNFQRLLSLPPDKLPFIEGGSPLGNIRIFQAAPAELAFFNDKENPEAIEILVDPDLPPGYKMLDHDRILKRYGDEFGKRRVSAGPNNTCQSFLVIDNVGQRHLVLNGPIGELMSKFYLDKWDAMRRKYRIDGWIGILGFAFNNGSALFQDFDVLVDKLREMRSDYVLGRIR</sequence>
<comment type="caution">
    <text evidence="1">The sequence shown here is derived from an EMBL/GenBank/DDBJ whole genome shotgun (WGS) entry which is preliminary data.</text>
</comment>
<evidence type="ECO:0000313" key="1">
    <source>
        <dbReference type="EMBL" id="OGM70161.1"/>
    </source>
</evidence>
<dbReference type="AlphaFoldDB" id="A0A1F8C1C4"/>
<dbReference type="STRING" id="1802525.A2975_03740"/>
<protein>
    <submittedName>
        <fullName evidence="1">Uncharacterized protein</fullName>
    </submittedName>
</protein>
<reference evidence="1 2" key="1">
    <citation type="journal article" date="2016" name="Nat. Commun.">
        <title>Thousands of microbial genomes shed light on interconnected biogeochemical processes in an aquifer system.</title>
        <authorList>
            <person name="Anantharaman K."/>
            <person name="Brown C.T."/>
            <person name="Hug L.A."/>
            <person name="Sharon I."/>
            <person name="Castelle C.J."/>
            <person name="Probst A.J."/>
            <person name="Thomas B.C."/>
            <person name="Singh A."/>
            <person name="Wilkins M.J."/>
            <person name="Karaoz U."/>
            <person name="Brodie E.L."/>
            <person name="Williams K.H."/>
            <person name="Hubbard S.S."/>
            <person name="Banfield J.F."/>
        </authorList>
    </citation>
    <scope>NUCLEOTIDE SEQUENCE [LARGE SCALE GENOMIC DNA]</scope>
</reference>
<dbReference type="EMBL" id="MGHL01000006">
    <property type="protein sequence ID" value="OGM70161.1"/>
    <property type="molecule type" value="Genomic_DNA"/>
</dbReference>
<proteinExistence type="predicted"/>
<gene>
    <name evidence="1" type="ORF">A2975_03740</name>
</gene>
<evidence type="ECO:0000313" key="2">
    <source>
        <dbReference type="Proteomes" id="UP000178429"/>
    </source>
</evidence>